<evidence type="ECO:0000256" key="1">
    <source>
        <dbReference type="SAM" id="Phobius"/>
    </source>
</evidence>
<protein>
    <submittedName>
        <fullName evidence="2">Uncharacterized protein</fullName>
    </submittedName>
</protein>
<proteinExistence type="predicted"/>
<comment type="caution">
    <text evidence="2">The sequence shown here is derived from an EMBL/GenBank/DDBJ whole genome shotgun (WGS) entry which is preliminary data.</text>
</comment>
<evidence type="ECO:0000313" key="3">
    <source>
        <dbReference type="Proteomes" id="UP000070456"/>
    </source>
</evidence>
<keyword evidence="3" id="KW-1185">Reference proteome</keyword>
<sequence>MIREKRDMKEISVVLFIGLIAFLLIFLILFIYKDQMISDLEREAFQKLTECIIENQGNLATFHDDIRAIAEEFEKKRQAIDHGIWLNSITGFFITAAIIFTSLSKVVKNIKSMVTDLMSLIKNGNGKKKSEKKIEKGKKETEGDSKRYTIVIPSNFKMKDNMQIQEIMDLINQFNDMEKNQISDERQALIEKIIGLLMERLVQILGQAAEINHDREQLTMGIHEIKKGIEHITQKILENGEKGNGDQHDEIIAAVAQMHAGIEEMGFLLMQMEDKLKKLSSKMENQKE</sequence>
<dbReference type="Proteomes" id="UP000070456">
    <property type="component" value="Unassembled WGS sequence"/>
</dbReference>
<gene>
    <name evidence="2" type="ORF">AN619_16910</name>
</gene>
<keyword evidence="1" id="KW-1133">Transmembrane helix</keyword>
<reference evidence="2 3" key="1">
    <citation type="submission" date="2015-12" db="EMBL/GenBank/DDBJ databases">
        <title>Draft genome sequence of the thermoanaerobe Thermotalea metallivorans, an isolate from the runoff channel of the Great Artesian Basin, Australia.</title>
        <authorList>
            <person name="Patel B.K."/>
        </authorList>
    </citation>
    <scope>NUCLEOTIDE SEQUENCE [LARGE SCALE GENOMIC DNA]</scope>
    <source>
        <strain evidence="2 3">B2-1</strain>
    </source>
</reference>
<keyword evidence="1" id="KW-0472">Membrane</keyword>
<organism evidence="2 3">
    <name type="scientific">Thermotalea metallivorans</name>
    <dbReference type="NCBI Taxonomy" id="520762"/>
    <lineage>
        <taxon>Bacteria</taxon>
        <taxon>Bacillati</taxon>
        <taxon>Bacillota</taxon>
        <taxon>Clostridia</taxon>
        <taxon>Peptostreptococcales</taxon>
        <taxon>Thermotaleaceae</taxon>
        <taxon>Thermotalea</taxon>
    </lineage>
</organism>
<dbReference type="STRING" id="520762.AN619_16910"/>
<dbReference type="EMBL" id="LOEE01000034">
    <property type="protein sequence ID" value="KXG75427.1"/>
    <property type="molecule type" value="Genomic_DNA"/>
</dbReference>
<accession>A0A140L4F2</accession>
<keyword evidence="1" id="KW-0812">Transmembrane</keyword>
<evidence type="ECO:0000313" key="2">
    <source>
        <dbReference type="EMBL" id="KXG75427.1"/>
    </source>
</evidence>
<name>A0A140L4F2_9FIRM</name>
<feature type="transmembrane region" description="Helical" evidence="1">
    <location>
        <begin position="12"/>
        <end position="32"/>
    </location>
</feature>
<dbReference type="RefSeq" id="WP_068556285.1">
    <property type="nucleotide sequence ID" value="NZ_LOEE01000034.1"/>
</dbReference>
<dbReference type="AlphaFoldDB" id="A0A140L4F2"/>
<dbReference type="OrthoDB" id="9829894at2"/>
<feature type="transmembrane region" description="Helical" evidence="1">
    <location>
        <begin position="84"/>
        <end position="103"/>
    </location>
</feature>